<name>A0A7X2N1F3_9FIRM</name>
<dbReference type="InterPro" id="IPR038135">
    <property type="entry name" value="Methylthiotransferase_N_sf"/>
</dbReference>
<feature type="domain" description="MTTase N-terminal" evidence="8">
    <location>
        <begin position="1"/>
        <end position="113"/>
    </location>
</feature>
<dbReference type="AlphaFoldDB" id="A0A7X2N1F3"/>
<proteinExistence type="predicted"/>
<dbReference type="InterPro" id="IPR006467">
    <property type="entry name" value="MiaB-like_bact"/>
</dbReference>
<accession>A0A7X2N1F3</accession>
<comment type="cofactor">
    <cofactor evidence="1">
        <name>[4Fe-4S] cluster</name>
        <dbReference type="ChEBI" id="CHEBI:49883"/>
    </cofactor>
</comment>
<keyword evidence="3 10" id="KW-0808">Transferase</keyword>
<dbReference type="NCBIfam" id="TIGR01579">
    <property type="entry name" value="MiaB-like-C"/>
    <property type="match status" value="1"/>
</dbReference>
<dbReference type="PROSITE" id="PS01278">
    <property type="entry name" value="MTTASE_RADICAL"/>
    <property type="match status" value="1"/>
</dbReference>
<dbReference type="EMBL" id="VUMM01000001">
    <property type="protein sequence ID" value="MSS00686.1"/>
    <property type="molecule type" value="Genomic_DNA"/>
</dbReference>
<dbReference type="SUPFAM" id="SSF102114">
    <property type="entry name" value="Radical SAM enzymes"/>
    <property type="match status" value="1"/>
</dbReference>
<sequence length="428" mass="49756">MKYKILTLGCKVNSYESQYYEEQFEKNGFIKANAKEISDIYIINTCTVTNTAASKSRQKIHLARKENPNAIVVAIGCYIQFIDKKKRQELNVDLVIGAKDKSKLVDIVMDYIQNHNPHSVLDIEEFNEFESMPIKEFESKKRAFLKIQDGCNQYCSYCAIPYARGHERCLKKEDVIEIARQLSLSHHDEIVLTGIHTGRYADGNTNLAKLLKLLLEHTDPSIHYRISSIEITEVSDELLMLMKKNPRICHHLHIPIQAACDKTLERMNRPYTIDEFKERINTIRTMIDDISISTDVITGFVQESEEEFQQTYQNLKEIGFSFLHVFPYSKRSGTEASKMDGEIDGITKKNRVNQLLKLSSELRRKDMERFDTLEVLIENHKENVYMGYSNQYHMVHIYSSKNLSGRIKVRWNEIKDNIYIVKEGSICD</sequence>
<evidence type="ECO:0000256" key="3">
    <source>
        <dbReference type="ARBA" id="ARBA00022679"/>
    </source>
</evidence>
<dbReference type="InterPro" id="IPR006638">
    <property type="entry name" value="Elp3/MiaA/NifB-like_rSAM"/>
</dbReference>
<dbReference type="Pfam" id="PF04055">
    <property type="entry name" value="Radical_SAM"/>
    <property type="match status" value="1"/>
</dbReference>
<dbReference type="SFLD" id="SFLDG01082">
    <property type="entry name" value="B12-binding_domain_containing"/>
    <property type="match status" value="1"/>
</dbReference>
<gene>
    <name evidence="10" type="primary">mtaB</name>
    <name evidence="10" type="ORF">FYJ50_00895</name>
</gene>
<evidence type="ECO:0000256" key="1">
    <source>
        <dbReference type="ARBA" id="ARBA00001966"/>
    </source>
</evidence>
<keyword evidence="4" id="KW-0949">S-adenosyl-L-methionine</keyword>
<evidence type="ECO:0000259" key="9">
    <source>
        <dbReference type="PROSITE" id="PS51918"/>
    </source>
</evidence>
<dbReference type="SMART" id="SM00729">
    <property type="entry name" value="Elp3"/>
    <property type="match status" value="1"/>
</dbReference>
<dbReference type="Gene3D" id="3.40.50.12160">
    <property type="entry name" value="Methylthiotransferase, N-terminal domain"/>
    <property type="match status" value="1"/>
</dbReference>
<dbReference type="Pfam" id="PF00919">
    <property type="entry name" value="UPF0004"/>
    <property type="match status" value="1"/>
</dbReference>
<evidence type="ECO:0000256" key="4">
    <source>
        <dbReference type="ARBA" id="ARBA00022691"/>
    </source>
</evidence>
<evidence type="ECO:0000313" key="11">
    <source>
        <dbReference type="Proteomes" id="UP000470082"/>
    </source>
</evidence>
<reference evidence="10 11" key="1">
    <citation type="submission" date="2019-08" db="EMBL/GenBank/DDBJ databases">
        <title>In-depth cultivation of the pig gut microbiome towards novel bacterial diversity and tailored functional studies.</title>
        <authorList>
            <person name="Wylensek D."/>
            <person name="Hitch T.C.A."/>
            <person name="Clavel T."/>
        </authorList>
    </citation>
    <scope>NUCLEOTIDE SEQUENCE [LARGE SCALE GENOMIC DNA]</scope>
    <source>
        <strain evidence="10 11">LKV-178-WT-2G</strain>
    </source>
</reference>
<keyword evidence="11" id="KW-1185">Reference proteome</keyword>
<dbReference type="PANTHER" id="PTHR11918:SF45">
    <property type="entry name" value="THREONYLCARBAMOYLADENOSINE TRNA METHYLTHIOTRANSFERASE"/>
    <property type="match status" value="1"/>
</dbReference>
<feature type="domain" description="Radical SAM core" evidence="9">
    <location>
        <begin position="137"/>
        <end position="365"/>
    </location>
</feature>
<evidence type="ECO:0000256" key="2">
    <source>
        <dbReference type="ARBA" id="ARBA00022485"/>
    </source>
</evidence>
<keyword evidence="2" id="KW-0004">4Fe-4S</keyword>
<organism evidence="10 11">
    <name type="scientific">Floccifex porci</name>
    <dbReference type="NCBI Taxonomy" id="2606629"/>
    <lineage>
        <taxon>Bacteria</taxon>
        <taxon>Bacillati</taxon>
        <taxon>Bacillota</taxon>
        <taxon>Erysipelotrichia</taxon>
        <taxon>Erysipelotrichales</taxon>
        <taxon>Erysipelotrichaceae</taxon>
        <taxon>Floccifex</taxon>
    </lineage>
</organism>
<dbReference type="InterPro" id="IPR023404">
    <property type="entry name" value="rSAM_horseshoe"/>
</dbReference>
<evidence type="ECO:0000313" key="10">
    <source>
        <dbReference type="EMBL" id="MSS00686.1"/>
    </source>
</evidence>
<comment type="caution">
    <text evidence="10">The sequence shown here is derived from an EMBL/GenBank/DDBJ whole genome shotgun (WGS) entry which is preliminary data.</text>
</comment>
<keyword evidence="7" id="KW-0411">Iron-sulfur</keyword>
<dbReference type="NCBIfam" id="TIGR00089">
    <property type="entry name" value="MiaB/RimO family radical SAM methylthiotransferase"/>
    <property type="match status" value="1"/>
</dbReference>
<keyword evidence="5" id="KW-0479">Metal-binding</keyword>
<dbReference type="PROSITE" id="PS51918">
    <property type="entry name" value="RADICAL_SAM"/>
    <property type="match status" value="1"/>
</dbReference>
<dbReference type="Proteomes" id="UP000470082">
    <property type="component" value="Unassembled WGS sequence"/>
</dbReference>
<evidence type="ECO:0000256" key="7">
    <source>
        <dbReference type="ARBA" id="ARBA00023014"/>
    </source>
</evidence>
<dbReference type="InterPro" id="IPR020612">
    <property type="entry name" value="Methylthiotransferase_CS"/>
</dbReference>
<evidence type="ECO:0000256" key="6">
    <source>
        <dbReference type="ARBA" id="ARBA00023004"/>
    </source>
</evidence>
<dbReference type="PANTHER" id="PTHR11918">
    <property type="entry name" value="RADICAL SAM PROTEINS"/>
    <property type="match status" value="1"/>
</dbReference>
<dbReference type="InterPro" id="IPR005839">
    <property type="entry name" value="Methylthiotransferase"/>
</dbReference>
<dbReference type="SFLD" id="SFLDS00029">
    <property type="entry name" value="Radical_SAM"/>
    <property type="match status" value="1"/>
</dbReference>
<dbReference type="SFLD" id="SFLDG01061">
    <property type="entry name" value="methylthiotransferase"/>
    <property type="match status" value="1"/>
</dbReference>
<dbReference type="GO" id="GO:0046872">
    <property type="term" value="F:metal ion binding"/>
    <property type="evidence" value="ECO:0007669"/>
    <property type="project" value="UniProtKB-KW"/>
</dbReference>
<protein>
    <submittedName>
        <fullName evidence="10">tRNA (N(6)-L-threonylcarbamoyladenosine(37)-C(2))-methylthiotransferase MtaB</fullName>
    </submittedName>
</protein>
<dbReference type="GO" id="GO:0051539">
    <property type="term" value="F:4 iron, 4 sulfur cluster binding"/>
    <property type="evidence" value="ECO:0007669"/>
    <property type="project" value="UniProtKB-KW"/>
</dbReference>
<dbReference type="InterPro" id="IPR013848">
    <property type="entry name" value="Methylthiotransferase_N"/>
</dbReference>
<dbReference type="GO" id="GO:0035598">
    <property type="term" value="F:tRNA (N(6)-L-threonylcarbamoyladenosine(37)-C(2))-methylthiotransferase activity"/>
    <property type="evidence" value="ECO:0007669"/>
    <property type="project" value="TreeGrafter"/>
</dbReference>
<keyword evidence="6" id="KW-0408">Iron</keyword>
<dbReference type="Gene3D" id="3.80.30.20">
    <property type="entry name" value="tm_1862 like domain"/>
    <property type="match status" value="1"/>
</dbReference>
<evidence type="ECO:0000259" key="8">
    <source>
        <dbReference type="PROSITE" id="PS51449"/>
    </source>
</evidence>
<dbReference type="PROSITE" id="PS51449">
    <property type="entry name" value="MTTASE_N"/>
    <property type="match status" value="1"/>
</dbReference>
<evidence type="ECO:0000256" key="5">
    <source>
        <dbReference type="ARBA" id="ARBA00022723"/>
    </source>
</evidence>
<dbReference type="InterPro" id="IPR058240">
    <property type="entry name" value="rSAM_sf"/>
</dbReference>
<dbReference type="RefSeq" id="WP_154459155.1">
    <property type="nucleotide sequence ID" value="NZ_VUMM01000001.1"/>
</dbReference>
<dbReference type="InterPro" id="IPR007197">
    <property type="entry name" value="rSAM"/>
</dbReference>